<feature type="transmembrane region" description="Helical" evidence="1">
    <location>
        <begin position="439"/>
        <end position="457"/>
    </location>
</feature>
<feature type="transmembrane region" description="Helical" evidence="1">
    <location>
        <begin position="213"/>
        <end position="236"/>
    </location>
</feature>
<feature type="transmembrane region" description="Helical" evidence="1">
    <location>
        <begin position="182"/>
        <end position="201"/>
    </location>
</feature>
<feature type="transmembrane region" description="Helical" evidence="1">
    <location>
        <begin position="262"/>
        <end position="283"/>
    </location>
</feature>
<dbReference type="OrthoDB" id="5134073at2759"/>
<evidence type="ECO:0000313" key="2">
    <source>
        <dbReference type="EMBL" id="CAH0052770.1"/>
    </source>
</evidence>
<accession>A0A9N9ZAV0</accession>
<gene>
    <name evidence="2" type="ORF">CSOL1703_00004637</name>
</gene>
<name>A0A9N9ZAV0_9HYPO</name>
<keyword evidence="3" id="KW-1185">Reference proteome</keyword>
<feature type="transmembrane region" description="Helical" evidence="1">
    <location>
        <begin position="343"/>
        <end position="361"/>
    </location>
</feature>
<protein>
    <submittedName>
        <fullName evidence="2">Uncharacterized protein</fullName>
    </submittedName>
</protein>
<feature type="transmembrane region" description="Helical" evidence="1">
    <location>
        <begin position="594"/>
        <end position="614"/>
    </location>
</feature>
<feature type="transmembrane region" description="Helical" evidence="1">
    <location>
        <begin position="538"/>
        <end position="557"/>
    </location>
</feature>
<dbReference type="Proteomes" id="UP000775872">
    <property type="component" value="Unassembled WGS sequence"/>
</dbReference>
<feature type="transmembrane region" description="Helical" evidence="1">
    <location>
        <begin position="6"/>
        <end position="32"/>
    </location>
</feature>
<dbReference type="AlphaFoldDB" id="A0A9N9ZAV0"/>
<keyword evidence="1" id="KW-0812">Transmembrane</keyword>
<feature type="transmembrane region" description="Helical" evidence="1">
    <location>
        <begin position="53"/>
        <end position="79"/>
    </location>
</feature>
<dbReference type="EMBL" id="CABFOC020000045">
    <property type="protein sequence ID" value="CAH0052770.1"/>
    <property type="molecule type" value="Genomic_DNA"/>
</dbReference>
<keyword evidence="1" id="KW-1133">Transmembrane helix</keyword>
<evidence type="ECO:0000256" key="1">
    <source>
        <dbReference type="SAM" id="Phobius"/>
    </source>
</evidence>
<comment type="caution">
    <text evidence="2">The sequence shown here is derived from an EMBL/GenBank/DDBJ whole genome shotgun (WGS) entry which is preliminary data.</text>
</comment>
<reference evidence="2" key="1">
    <citation type="submission" date="2021-10" db="EMBL/GenBank/DDBJ databases">
        <authorList>
            <person name="Piombo E."/>
        </authorList>
    </citation>
    <scope>NUCLEOTIDE SEQUENCE</scope>
</reference>
<proteinExistence type="predicted"/>
<sequence length="664" mass="73875">MENAVQYQVVLGAFMAGICLYWVLFPAVEHLIIKRILPEWYEENKEGRRRFTILFPVIMMSLRGLVGGLVTMPSCLIAARETPWETGQTMTTAGNICIISQVIPWTTELLPQYEISVEMFLHHLICTAVFFNIIMAPSIHMVAPLYIHIATQFGDVFTSFHKVMRCLGYRPGTCQILYANKLLQIVLLVCFKVSFTLYLMGRIIQTPDRMWDLIRATCLFFFAAYTHKAIIVSFVFTRMVEQPTEGPIGLLFRGTGVFITRYNIGLAASAAAAVVFKVLFYAISLEHPMGADEHMRAWTESTVSVSALCLLIKLGMTACRCFLNGNQFLAEGWYQSIKRGEMYLRFSSILVAFMIHGPYTGDLIAKHAGLSSQALSTATGFAFLVGDLFLRTGLWISVGEEVRVPVEDLSKDVKAEKALPQINPRAVSDHAVAAEQLRMIWADAIIILASIFLPNGFTKFTKMETSYAMFFTHALVQVLDESMSLFIKGGSASTVTHRSRRFSSLKFVLAVGQNLLAFSAVCGQVCTEWKCSDREQEILWTALAVGLFSYLSSCMLIPTKKHAKVKKSSAKSTPTDAAPPPVTTRDRVLRMLKAFFLSPKVYTGLGALLLQWLAFREWMKSDGEQVESTVGFENVKTVIASPYGVVGSLIALTLAILGTILPCE</sequence>
<evidence type="ECO:0000313" key="3">
    <source>
        <dbReference type="Proteomes" id="UP000775872"/>
    </source>
</evidence>
<keyword evidence="1" id="KW-0472">Membrane</keyword>
<feature type="transmembrane region" description="Helical" evidence="1">
    <location>
        <begin position="643"/>
        <end position="663"/>
    </location>
</feature>
<feature type="transmembrane region" description="Helical" evidence="1">
    <location>
        <begin position="507"/>
        <end position="526"/>
    </location>
</feature>
<feature type="transmembrane region" description="Helical" evidence="1">
    <location>
        <begin position="303"/>
        <end position="323"/>
    </location>
</feature>
<organism evidence="2 3">
    <name type="scientific">Clonostachys solani</name>
    <dbReference type="NCBI Taxonomy" id="160281"/>
    <lineage>
        <taxon>Eukaryota</taxon>
        <taxon>Fungi</taxon>
        <taxon>Dikarya</taxon>
        <taxon>Ascomycota</taxon>
        <taxon>Pezizomycotina</taxon>
        <taxon>Sordariomycetes</taxon>
        <taxon>Hypocreomycetidae</taxon>
        <taxon>Hypocreales</taxon>
        <taxon>Bionectriaceae</taxon>
        <taxon>Clonostachys</taxon>
    </lineage>
</organism>
<feature type="transmembrane region" description="Helical" evidence="1">
    <location>
        <begin position="120"/>
        <end position="143"/>
    </location>
</feature>